<feature type="compositionally biased region" description="Low complexity" evidence="1">
    <location>
        <begin position="413"/>
        <end position="426"/>
    </location>
</feature>
<reference evidence="2 3" key="1">
    <citation type="submission" date="2016-10" db="EMBL/GenBank/DDBJ databases">
        <title>Genome sequence of the basidiomycete white-rot fungus Trametes pubescens.</title>
        <authorList>
            <person name="Makela M.R."/>
            <person name="Granchi Z."/>
            <person name="Peng M."/>
            <person name="De Vries R.P."/>
            <person name="Grigoriev I."/>
            <person name="Riley R."/>
            <person name="Hilden K."/>
        </authorList>
    </citation>
    <scope>NUCLEOTIDE SEQUENCE [LARGE SCALE GENOMIC DNA]</scope>
    <source>
        <strain evidence="2 3">FBCC735</strain>
    </source>
</reference>
<evidence type="ECO:0000256" key="1">
    <source>
        <dbReference type="SAM" id="MobiDB-lite"/>
    </source>
</evidence>
<feature type="compositionally biased region" description="Acidic residues" evidence="1">
    <location>
        <begin position="533"/>
        <end position="543"/>
    </location>
</feature>
<organism evidence="2 3">
    <name type="scientific">Trametes pubescens</name>
    <name type="common">White-rot fungus</name>
    <dbReference type="NCBI Taxonomy" id="154538"/>
    <lineage>
        <taxon>Eukaryota</taxon>
        <taxon>Fungi</taxon>
        <taxon>Dikarya</taxon>
        <taxon>Basidiomycota</taxon>
        <taxon>Agaricomycotina</taxon>
        <taxon>Agaricomycetes</taxon>
        <taxon>Polyporales</taxon>
        <taxon>Polyporaceae</taxon>
        <taxon>Trametes</taxon>
    </lineage>
</organism>
<feature type="compositionally biased region" description="Acidic residues" evidence="1">
    <location>
        <begin position="598"/>
        <end position="630"/>
    </location>
</feature>
<dbReference type="OMA" id="TRDPFHP"/>
<feature type="compositionally biased region" description="Basic and acidic residues" evidence="1">
    <location>
        <begin position="83"/>
        <end position="101"/>
    </location>
</feature>
<sequence>MTQSAQQPPAAVEKAAGPAPRRPPTFAALNKKAASPPPIETIVPSSDPPKETAPERPAVGLGYGPVLVPPPLLKDQPPFKFTEPMKDAKGKGIDRGGEEPARPPVFSKPVFSKPVFTRPPSPPKHAAPVREAPLPAQDNSVEDAEATESSPYARPERVPLGQLDRAALVARFGPEAIAEDDPSQGKDTGTVYAYPPPEPQDPRWFLNMQCGIVGDEDALAQEIERVRGLVNAALIESTLAEAELDEELEGYDRLLDDIEHVAGPAFIEYLMEKAEETWLPPYEVDDYEDKIGDLPQEDTEEFTGEFTGAGFPPMEDSEMMDQTRPSDTLSYLDPSPRTSPLANRSVKRRHAIVQPELESPSKRKRSNAPEPPSSAAFRRLGVRSSHMHHGHERPAATQKPKQSSRNGSRESSRSGSRSRSHSPSQRGSDDSEPASDEDVHESESVNPYVPPPVPEYVEYEETPSPESVDSQYSDLVSPDAPMPDGWPDNMSPRWNWLKGMTCYDLYKNPISPPERRKKGKDCDAPYTDSPDDRGDDDEDEGDELQQGCPGAGTSGTDSEKGDEPKDPEPDADDDVPMAEEEQAEDSGVDVSGERAADQEMEDDADDEAEEDQLQDDEEVDQLQDDDDEGEAGPSQPVPAPVTPPRTRRARRHWQYEMSSPRQTRDPFHPTPRSRDFNGRPINHDKFRNDNGKYNSPQIS</sequence>
<keyword evidence="3" id="KW-1185">Reference proteome</keyword>
<gene>
    <name evidence="2" type="ORF">TRAPUB_2382</name>
</gene>
<dbReference type="Proteomes" id="UP000184267">
    <property type="component" value="Unassembled WGS sequence"/>
</dbReference>
<dbReference type="EMBL" id="MNAD01001264">
    <property type="protein sequence ID" value="OJT06763.1"/>
    <property type="molecule type" value="Genomic_DNA"/>
</dbReference>
<feature type="compositionally biased region" description="Acidic residues" evidence="1">
    <location>
        <begin position="569"/>
        <end position="587"/>
    </location>
</feature>
<name>A0A1M2VGW3_TRAPU</name>
<dbReference type="OrthoDB" id="2758290at2759"/>
<proteinExistence type="predicted"/>
<feature type="region of interest" description="Disordered" evidence="1">
    <location>
        <begin position="1"/>
        <end position="159"/>
    </location>
</feature>
<dbReference type="AlphaFoldDB" id="A0A1M2VGW3"/>
<comment type="caution">
    <text evidence="2">The sequence shown here is derived from an EMBL/GenBank/DDBJ whole genome shotgun (WGS) entry which is preliminary data.</text>
</comment>
<protein>
    <submittedName>
        <fullName evidence="2">Uncharacterized protein</fullName>
    </submittedName>
</protein>
<feature type="compositionally biased region" description="Acidic residues" evidence="1">
    <location>
        <begin position="430"/>
        <end position="440"/>
    </location>
</feature>
<feature type="compositionally biased region" description="Basic and acidic residues" evidence="1">
    <location>
        <begin position="662"/>
        <end position="690"/>
    </location>
</feature>
<accession>A0A1M2VGW3</accession>
<feature type="compositionally biased region" description="Basic and acidic residues" evidence="1">
    <location>
        <begin position="557"/>
        <end position="568"/>
    </location>
</feature>
<evidence type="ECO:0000313" key="3">
    <source>
        <dbReference type="Proteomes" id="UP000184267"/>
    </source>
</evidence>
<evidence type="ECO:0000313" key="2">
    <source>
        <dbReference type="EMBL" id="OJT06763.1"/>
    </source>
</evidence>
<feature type="region of interest" description="Disordered" evidence="1">
    <location>
        <begin position="303"/>
        <end position="699"/>
    </location>
</feature>